<feature type="transmembrane region" description="Helical" evidence="1">
    <location>
        <begin position="45"/>
        <end position="68"/>
    </location>
</feature>
<sequence>MSNQIFPLLTFVHTTFPLTGAENINPHQLPNPFPCHNNKNSKTAFFFLSYQEIIQIFNLTLSFPYFWAAGKKIQRKKKHRVNYASTKVNSFFPSSKMQGGNRKSNQKARKKFTNTRTIMYCNEPTYYVCKRFNVIKQATIPEPTSTTK</sequence>
<evidence type="ECO:0000256" key="2">
    <source>
        <dbReference type="SAM" id="SignalP"/>
    </source>
</evidence>
<dbReference type="EMBL" id="JAPFFK010000007">
    <property type="protein sequence ID" value="KAJ6755568.1"/>
    <property type="molecule type" value="Genomic_DNA"/>
</dbReference>
<evidence type="ECO:0000256" key="1">
    <source>
        <dbReference type="SAM" id="Phobius"/>
    </source>
</evidence>
<evidence type="ECO:0000313" key="3">
    <source>
        <dbReference type="EMBL" id="KAJ6755568.1"/>
    </source>
</evidence>
<comment type="caution">
    <text evidence="3">The sequence shown here is derived from an EMBL/GenBank/DDBJ whole genome shotgun (WGS) entry which is preliminary data.</text>
</comment>
<proteinExistence type="predicted"/>
<name>A0A9Q0VVY2_SALPP</name>
<gene>
    <name evidence="3" type="ORF">OIU79_028056</name>
</gene>
<feature type="signal peptide" evidence="2">
    <location>
        <begin position="1"/>
        <end position="21"/>
    </location>
</feature>
<keyword evidence="2" id="KW-0732">Signal</keyword>
<organism evidence="3 4">
    <name type="scientific">Salix purpurea</name>
    <name type="common">Purple osier willow</name>
    <dbReference type="NCBI Taxonomy" id="77065"/>
    <lineage>
        <taxon>Eukaryota</taxon>
        <taxon>Viridiplantae</taxon>
        <taxon>Streptophyta</taxon>
        <taxon>Embryophyta</taxon>
        <taxon>Tracheophyta</taxon>
        <taxon>Spermatophyta</taxon>
        <taxon>Magnoliopsida</taxon>
        <taxon>eudicotyledons</taxon>
        <taxon>Gunneridae</taxon>
        <taxon>Pentapetalae</taxon>
        <taxon>rosids</taxon>
        <taxon>fabids</taxon>
        <taxon>Malpighiales</taxon>
        <taxon>Salicaceae</taxon>
        <taxon>Saliceae</taxon>
        <taxon>Salix</taxon>
    </lineage>
</organism>
<keyword evidence="1" id="KW-0812">Transmembrane</keyword>
<accession>A0A9Q0VVY2</accession>
<keyword evidence="1" id="KW-1133">Transmembrane helix</keyword>
<protein>
    <submittedName>
        <fullName evidence="3">Uncharacterized protein</fullName>
    </submittedName>
</protein>
<reference evidence="3" key="1">
    <citation type="submission" date="2022-11" db="EMBL/GenBank/DDBJ databases">
        <authorList>
            <person name="Hyden B.L."/>
            <person name="Feng K."/>
            <person name="Yates T."/>
            <person name="Jawdy S."/>
            <person name="Smart L.B."/>
            <person name="Muchero W."/>
        </authorList>
    </citation>
    <scope>NUCLEOTIDE SEQUENCE</scope>
    <source>
        <tissue evidence="3">Shoot tip</tissue>
    </source>
</reference>
<reference evidence="3" key="2">
    <citation type="journal article" date="2023" name="Int. J. Mol. Sci.">
        <title>De Novo Assembly and Annotation of 11 Diverse Shrub Willow (Salix) Genomes Reveals Novel Gene Organization in Sex-Linked Regions.</title>
        <authorList>
            <person name="Hyden B."/>
            <person name="Feng K."/>
            <person name="Yates T.B."/>
            <person name="Jawdy S."/>
            <person name="Cereghino C."/>
            <person name="Smart L.B."/>
            <person name="Muchero W."/>
        </authorList>
    </citation>
    <scope>NUCLEOTIDE SEQUENCE</scope>
    <source>
        <tissue evidence="3">Shoot tip</tissue>
    </source>
</reference>
<keyword evidence="1" id="KW-0472">Membrane</keyword>
<feature type="chain" id="PRO_5040391517" evidence="2">
    <location>
        <begin position="22"/>
        <end position="148"/>
    </location>
</feature>
<dbReference type="Proteomes" id="UP001151532">
    <property type="component" value="Chromosome 16"/>
</dbReference>
<dbReference type="AlphaFoldDB" id="A0A9Q0VVY2"/>
<evidence type="ECO:0000313" key="4">
    <source>
        <dbReference type="Proteomes" id="UP001151532"/>
    </source>
</evidence>
<keyword evidence="4" id="KW-1185">Reference proteome</keyword>